<dbReference type="EMBL" id="VOTT01000224">
    <property type="protein sequence ID" value="MPU49668.1"/>
    <property type="molecule type" value="Genomic_DNA"/>
</dbReference>
<proteinExistence type="inferred from homology"/>
<evidence type="ECO:0000313" key="8">
    <source>
        <dbReference type="EMBL" id="MPU49668.1"/>
    </source>
</evidence>
<dbReference type="AlphaFoldDB" id="A0A5N8H9G5"/>
<keyword evidence="5" id="KW-0812">Transmembrane</keyword>
<sequence length="121" mass="13424">MSTIVIFLAALLACSLLAGWLIKVRSRRRQLPWTNAFADAQTRKLTPEERSAVENYLESLTQVLQVPGPTGASAAPISLALNAESNNVMMLTHAITRYGISTDDPNKWRYYLDSVEVHLPP</sequence>
<keyword evidence="3" id="KW-1003">Cell membrane</keyword>
<comment type="subcellular location">
    <subcellularLocation>
        <location evidence="1">Cell inner membrane</location>
        <topology evidence="1">Multi-pass membrane protein</topology>
    </subcellularLocation>
</comment>
<feature type="non-terminal residue" evidence="8">
    <location>
        <position position="121"/>
    </location>
</feature>
<evidence type="ECO:0000256" key="3">
    <source>
        <dbReference type="ARBA" id="ARBA00022475"/>
    </source>
</evidence>
<evidence type="ECO:0000256" key="2">
    <source>
        <dbReference type="ARBA" id="ARBA00009494"/>
    </source>
</evidence>
<protein>
    <submittedName>
        <fullName evidence="8">Intracellular growth attenuator family protein</fullName>
    </submittedName>
</protein>
<accession>A0A5N8H9G5</accession>
<keyword evidence="4" id="KW-0997">Cell inner membrane</keyword>
<organism evidence="8 9">
    <name type="scientific">Escherichia coli</name>
    <dbReference type="NCBI Taxonomy" id="562"/>
    <lineage>
        <taxon>Bacteria</taxon>
        <taxon>Pseudomonadati</taxon>
        <taxon>Pseudomonadota</taxon>
        <taxon>Gammaproteobacteria</taxon>
        <taxon>Enterobacterales</taxon>
        <taxon>Enterobacteriaceae</taxon>
        <taxon>Escherichia</taxon>
    </lineage>
</organism>
<comment type="caution">
    <text evidence="8">The sequence shown here is derived from an EMBL/GenBank/DDBJ whole genome shotgun (WGS) entry which is preliminary data.</text>
</comment>
<dbReference type="Pfam" id="PF07095">
    <property type="entry name" value="IgaA"/>
    <property type="match status" value="1"/>
</dbReference>
<gene>
    <name evidence="8" type="ORF">FVB16_12650</name>
</gene>
<dbReference type="InterPro" id="IPR010771">
    <property type="entry name" value="IgaA"/>
</dbReference>
<dbReference type="Proteomes" id="UP000392867">
    <property type="component" value="Unassembled WGS sequence"/>
</dbReference>
<evidence type="ECO:0000256" key="4">
    <source>
        <dbReference type="ARBA" id="ARBA00022519"/>
    </source>
</evidence>
<dbReference type="GO" id="GO:0005886">
    <property type="term" value="C:plasma membrane"/>
    <property type="evidence" value="ECO:0007669"/>
    <property type="project" value="UniProtKB-SubCell"/>
</dbReference>
<reference evidence="8 9" key="1">
    <citation type="submission" date="2019-08" db="EMBL/GenBank/DDBJ databases">
        <title>Identification of Water Treatment Resistant and Multidrug Resistant Urinary Pathogenic Escherichia coli in Wastewater.</title>
        <authorList>
            <person name="Neumann N."/>
        </authorList>
    </citation>
    <scope>NUCLEOTIDE SEQUENCE [LARGE SCALE GENOMIC DNA]</scope>
    <source>
        <strain evidence="8 9">WU2356</strain>
    </source>
</reference>
<evidence type="ECO:0000313" key="9">
    <source>
        <dbReference type="Proteomes" id="UP000392867"/>
    </source>
</evidence>
<evidence type="ECO:0000256" key="1">
    <source>
        <dbReference type="ARBA" id="ARBA00004429"/>
    </source>
</evidence>
<keyword evidence="6" id="KW-1133">Transmembrane helix</keyword>
<evidence type="ECO:0000256" key="7">
    <source>
        <dbReference type="ARBA" id="ARBA00023136"/>
    </source>
</evidence>
<evidence type="ECO:0000256" key="6">
    <source>
        <dbReference type="ARBA" id="ARBA00022989"/>
    </source>
</evidence>
<comment type="similarity">
    <text evidence="2">Belongs to the IgaA family.</text>
</comment>
<evidence type="ECO:0000256" key="5">
    <source>
        <dbReference type="ARBA" id="ARBA00022692"/>
    </source>
</evidence>
<name>A0A5N8H9G5_ECOLX</name>
<keyword evidence="7" id="KW-0472">Membrane</keyword>